<feature type="transmembrane region" description="Helical" evidence="6">
    <location>
        <begin position="247"/>
        <end position="274"/>
    </location>
</feature>
<feature type="transmembrane region" description="Helical" evidence="6">
    <location>
        <begin position="81"/>
        <end position="99"/>
    </location>
</feature>
<dbReference type="InterPro" id="IPR002797">
    <property type="entry name" value="Polysacc_synth"/>
</dbReference>
<dbReference type="PANTHER" id="PTHR30250:SF11">
    <property type="entry name" value="O-ANTIGEN TRANSPORTER-RELATED"/>
    <property type="match status" value="1"/>
</dbReference>
<keyword evidence="4 6" id="KW-1133">Transmembrane helix</keyword>
<organism evidence="7 8">
    <name type="scientific">Ottowia pentelensis</name>
    <dbReference type="NCBI Taxonomy" id="511108"/>
    <lineage>
        <taxon>Bacteria</taxon>
        <taxon>Pseudomonadati</taxon>
        <taxon>Pseudomonadota</taxon>
        <taxon>Betaproteobacteria</taxon>
        <taxon>Burkholderiales</taxon>
        <taxon>Comamonadaceae</taxon>
        <taxon>Ottowia</taxon>
    </lineage>
</organism>
<dbReference type="Proteomes" id="UP001589834">
    <property type="component" value="Unassembled WGS sequence"/>
</dbReference>
<keyword evidence="3 6" id="KW-0812">Transmembrane</keyword>
<gene>
    <name evidence="7" type="ORF">ACFFGG_12885</name>
</gene>
<protein>
    <submittedName>
        <fullName evidence="7">Lipopolysaccharide biosynthesis protein</fullName>
    </submittedName>
</protein>
<feature type="transmembrane region" description="Helical" evidence="6">
    <location>
        <begin position="286"/>
        <end position="308"/>
    </location>
</feature>
<dbReference type="Pfam" id="PF01943">
    <property type="entry name" value="Polysacc_synt"/>
    <property type="match status" value="1"/>
</dbReference>
<feature type="transmembrane region" description="Helical" evidence="6">
    <location>
        <begin position="382"/>
        <end position="400"/>
    </location>
</feature>
<proteinExistence type="predicted"/>
<evidence type="ECO:0000256" key="6">
    <source>
        <dbReference type="SAM" id="Phobius"/>
    </source>
</evidence>
<reference evidence="7 8" key="1">
    <citation type="submission" date="2024-09" db="EMBL/GenBank/DDBJ databases">
        <authorList>
            <person name="Sun Q."/>
            <person name="Mori K."/>
        </authorList>
    </citation>
    <scope>NUCLEOTIDE SEQUENCE [LARGE SCALE GENOMIC DNA]</scope>
    <source>
        <strain evidence="7 8">NCAIM B.02336</strain>
    </source>
</reference>
<evidence type="ECO:0000256" key="2">
    <source>
        <dbReference type="ARBA" id="ARBA00022475"/>
    </source>
</evidence>
<dbReference type="PANTHER" id="PTHR30250">
    <property type="entry name" value="PST FAMILY PREDICTED COLANIC ACID TRANSPORTER"/>
    <property type="match status" value="1"/>
</dbReference>
<comment type="caution">
    <text evidence="7">The sequence shown here is derived from an EMBL/GenBank/DDBJ whole genome shotgun (WGS) entry which is preliminary data.</text>
</comment>
<feature type="transmembrane region" description="Helical" evidence="6">
    <location>
        <begin position="320"/>
        <end position="343"/>
    </location>
</feature>
<evidence type="ECO:0000313" key="8">
    <source>
        <dbReference type="Proteomes" id="UP001589834"/>
    </source>
</evidence>
<dbReference type="RefSeq" id="WP_377483610.1">
    <property type="nucleotide sequence ID" value="NZ_JBHLTN010000026.1"/>
</dbReference>
<feature type="transmembrane region" description="Helical" evidence="6">
    <location>
        <begin position="148"/>
        <end position="167"/>
    </location>
</feature>
<evidence type="ECO:0000313" key="7">
    <source>
        <dbReference type="EMBL" id="MFC0593444.1"/>
    </source>
</evidence>
<name>A0ABV6PUC4_9BURK</name>
<evidence type="ECO:0000256" key="3">
    <source>
        <dbReference type="ARBA" id="ARBA00022692"/>
    </source>
</evidence>
<sequence>MFKQLARDGSIYAAGAIVSRGLALLAAPVYTHFLEPAGYGALDLILTAGVLLTLVVALEVGQGLAREWAALPDSKAQRRMAGTAVCFTALMHGGFLAVALPFSESLSEAIYGTTDRSNVVQAGLVYIAWNALYLQLQAQFRWSMRPLSYVAISVMYGVLTLMLGYSLGRQWGVAGVLVGQTLAAASAVGISLWALRTQFEWGLDLKYLRNMLAYSMPLAPSGLATFGSFHVNRFILNAYADLDQVGYYAMASKVAAVTALLTVGIQTALTPLVYRYHEAPETPSQLVRLLEGFTTAALVLSLGLTLYAQELVLWFSGPAYLPGAVLVAWLVPATLLSQMYVFFPGLALARRTVTQLLITVLSGFVALCLNLVLIPIKQGQGAAISTLITAVFYLGVWIYVSQQSYRLPIRLGRIALAIFTYIALLGVASFMNSFELVSSLAHLAKLGLLISMAIVCGLLRLFRIQSATKPPVDYEHP</sequence>
<feature type="transmembrane region" description="Helical" evidence="6">
    <location>
        <begin position="412"/>
        <end position="431"/>
    </location>
</feature>
<evidence type="ECO:0000256" key="4">
    <source>
        <dbReference type="ARBA" id="ARBA00022989"/>
    </source>
</evidence>
<comment type="subcellular location">
    <subcellularLocation>
        <location evidence="1">Cell membrane</location>
        <topology evidence="1">Multi-pass membrane protein</topology>
    </subcellularLocation>
</comment>
<feature type="transmembrane region" description="Helical" evidence="6">
    <location>
        <begin position="39"/>
        <end position="60"/>
    </location>
</feature>
<keyword evidence="2" id="KW-1003">Cell membrane</keyword>
<feature type="transmembrane region" description="Helical" evidence="6">
    <location>
        <begin position="12"/>
        <end position="33"/>
    </location>
</feature>
<keyword evidence="8" id="KW-1185">Reference proteome</keyword>
<evidence type="ECO:0000256" key="5">
    <source>
        <dbReference type="ARBA" id="ARBA00023136"/>
    </source>
</evidence>
<feature type="transmembrane region" description="Helical" evidence="6">
    <location>
        <begin position="443"/>
        <end position="462"/>
    </location>
</feature>
<feature type="transmembrane region" description="Helical" evidence="6">
    <location>
        <begin position="355"/>
        <end position="376"/>
    </location>
</feature>
<evidence type="ECO:0000256" key="1">
    <source>
        <dbReference type="ARBA" id="ARBA00004651"/>
    </source>
</evidence>
<accession>A0ABV6PUC4</accession>
<dbReference type="EMBL" id="JBHLTN010000026">
    <property type="protein sequence ID" value="MFC0593444.1"/>
    <property type="molecule type" value="Genomic_DNA"/>
</dbReference>
<feature type="transmembrane region" description="Helical" evidence="6">
    <location>
        <begin position="119"/>
        <end position="136"/>
    </location>
</feature>
<dbReference type="InterPro" id="IPR050833">
    <property type="entry name" value="Poly_Biosynth_Transport"/>
</dbReference>
<feature type="transmembrane region" description="Helical" evidence="6">
    <location>
        <begin position="173"/>
        <end position="195"/>
    </location>
</feature>
<feature type="transmembrane region" description="Helical" evidence="6">
    <location>
        <begin position="207"/>
        <end position="227"/>
    </location>
</feature>
<keyword evidence="5 6" id="KW-0472">Membrane</keyword>